<dbReference type="EMBL" id="BART01036795">
    <property type="protein sequence ID" value="GAH14589.1"/>
    <property type="molecule type" value="Genomic_DNA"/>
</dbReference>
<feature type="non-terminal residue" evidence="1">
    <location>
        <position position="70"/>
    </location>
</feature>
<gene>
    <name evidence="1" type="ORF">S01H4_61882</name>
</gene>
<organism evidence="1">
    <name type="scientific">marine sediment metagenome</name>
    <dbReference type="NCBI Taxonomy" id="412755"/>
    <lineage>
        <taxon>unclassified sequences</taxon>
        <taxon>metagenomes</taxon>
        <taxon>ecological metagenomes</taxon>
    </lineage>
</organism>
<reference evidence="1" key="1">
    <citation type="journal article" date="2014" name="Front. Microbiol.">
        <title>High frequency of phylogenetically diverse reductive dehalogenase-homologous genes in deep subseafloor sedimentary metagenomes.</title>
        <authorList>
            <person name="Kawai M."/>
            <person name="Futagami T."/>
            <person name="Toyoda A."/>
            <person name="Takaki Y."/>
            <person name="Nishi S."/>
            <person name="Hori S."/>
            <person name="Arai W."/>
            <person name="Tsubouchi T."/>
            <person name="Morono Y."/>
            <person name="Uchiyama I."/>
            <person name="Ito T."/>
            <person name="Fujiyama A."/>
            <person name="Inagaki F."/>
            <person name="Takami H."/>
        </authorList>
    </citation>
    <scope>NUCLEOTIDE SEQUENCE</scope>
    <source>
        <strain evidence="1">Expedition CK06-06</strain>
    </source>
</reference>
<name>X1EBT2_9ZZZZ</name>
<protein>
    <recommendedName>
        <fullName evidence="2">Tetratricopeptide repeat protein</fullName>
    </recommendedName>
</protein>
<dbReference type="AlphaFoldDB" id="X1EBT2"/>
<accession>X1EBT2</accession>
<comment type="caution">
    <text evidence="1">The sequence shown here is derived from an EMBL/GenBank/DDBJ whole genome shotgun (WGS) entry which is preliminary data.</text>
</comment>
<evidence type="ECO:0008006" key="2">
    <source>
        <dbReference type="Google" id="ProtNLM"/>
    </source>
</evidence>
<proteinExistence type="predicted"/>
<evidence type="ECO:0000313" key="1">
    <source>
        <dbReference type="EMBL" id="GAH14589.1"/>
    </source>
</evidence>
<sequence>MAEKCVDVIYHMGLAESYCQRVREEGDLNYLDKALRELRRAYELAPDNKRVCFLVTYYAGELSLAYNYPH</sequence>